<organism evidence="2 3">
    <name type="scientific">Martelella mediterranea DSM 17316</name>
    <dbReference type="NCBI Taxonomy" id="1122214"/>
    <lineage>
        <taxon>Bacteria</taxon>
        <taxon>Pseudomonadati</taxon>
        <taxon>Pseudomonadota</taxon>
        <taxon>Alphaproteobacteria</taxon>
        <taxon>Hyphomicrobiales</taxon>
        <taxon>Aurantimonadaceae</taxon>
        <taxon>Martelella</taxon>
    </lineage>
</organism>
<dbReference type="SUPFAM" id="SSF54593">
    <property type="entry name" value="Glyoxalase/Bleomycin resistance protein/Dihydroxybiphenyl dioxygenase"/>
    <property type="match status" value="1"/>
</dbReference>
<dbReference type="RefSeq" id="WP_018063068.1">
    <property type="nucleotide sequence ID" value="NZ_AQWH01000002.1"/>
</dbReference>
<dbReference type="OrthoDB" id="9812467at2"/>
<dbReference type="STRING" id="1122214.Mame_02754"/>
<dbReference type="InterPro" id="IPR029068">
    <property type="entry name" value="Glyas_Bleomycin-R_OHBP_Dase"/>
</dbReference>
<evidence type="ECO:0000259" key="1">
    <source>
        <dbReference type="Pfam" id="PF13468"/>
    </source>
</evidence>
<name>A0A1U9Z308_9HYPH</name>
<gene>
    <name evidence="2" type="ORF">Mame_02754</name>
</gene>
<evidence type="ECO:0000313" key="3">
    <source>
        <dbReference type="Proteomes" id="UP000191135"/>
    </source>
</evidence>
<dbReference type="InterPro" id="IPR025870">
    <property type="entry name" value="Glyoxalase-like_dom"/>
</dbReference>
<dbReference type="Proteomes" id="UP000191135">
    <property type="component" value="Chromosome"/>
</dbReference>
<dbReference type="AlphaFoldDB" id="A0A1U9Z308"/>
<proteinExistence type="predicted"/>
<dbReference type="KEGG" id="mmed:Mame_02754"/>
<dbReference type="EMBL" id="CP020330">
    <property type="protein sequence ID" value="AQZ52079.1"/>
    <property type="molecule type" value="Genomic_DNA"/>
</dbReference>
<protein>
    <recommendedName>
        <fullName evidence="1">Glyoxalase-like domain-containing protein</fullName>
    </recommendedName>
</protein>
<dbReference type="Gene3D" id="3.10.180.10">
    <property type="entry name" value="2,3-Dihydroxybiphenyl 1,2-Dioxygenase, domain 1"/>
    <property type="match status" value="1"/>
</dbReference>
<reference evidence="2 3" key="1">
    <citation type="submission" date="2017-03" db="EMBL/GenBank/DDBJ databases">
        <title>Foreign affairs: Plasmid Transfer between Roseobacters and Rhizobia.</title>
        <authorList>
            <person name="Bartling P."/>
            <person name="Bunk B."/>
            <person name="Overmann J."/>
            <person name="Brinkmann H."/>
            <person name="Petersen J."/>
        </authorList>
    </citation>
    <scope>NUCLEOTIDE SEQUENCE [LARGE SCALE GENOMIC DNA]</scope>
    <source>
        <strain evidence="2 3">MACL11</strain>
    </source>
</reference>
<feature type="domain" description="Glyoxalase-like" evidence="1">
    <location>
        <begin position="8"/>
        <end position="197"/>
    </location>
</feature>
<evidence type="ECO:0000313" key="2">
    <source>
        <dbReference type="EMBL" id="AQZ52079.1"/>
    </source>
</evidence>
<keyword evidence="3" id="KW-1185">Reference proteome</keyword>
<dbReference type="eggNOG" id="COG0346">
    <property type="taxonomic scope" value="Bacteria"/>
</dbReference>
<sequence>MSLSHRPIDHLVLPVVDLATARLRLSALGFAVAPEARHPFGTENACVYFADSTYLEPLAIADQQIYDQNIPKTEFVRRDRAYRFRNGDDGFSAIVFKSENAAADHAAFAEAGIGVGDLFSFSRPYKLADGTEATAGFKLAFAADLRAPDLLFFTCERMQALAPDETLMGHQNGVTGIAGVLLGEDYPMEFEPLLQTLTRAGEADIHPDGFSTDALTAKLSVFTFDHLYRQYGIARSGAGRGIEPAAIVFEVADLENLADILKANEIASRQTGDGIAVPPAPGQGVTFIFREY</sequence>
<accession>A0A1U9Z308</accession>
<dbReference type="Pfam" id="PF13468">
    <property type="entry name" value="Glyoxalase_3"/>
    <property type="match status" value="1"/>
</dbReference>